<evidence type="ECO:0000256" key="1">
    <source>
        <dbReference type="SAM" id="MobiDB-lite"/>
    </source>
</evidence>
<accession>Q19575</accession>
<dbReference type="PIR" id="G89605">
    <property type="entry name" value="G89605"/>
</dbReference>
<dbReference type="Bgee" id="WBGene00017579">
    <property type="expression patterns" value="Expressed in pharyngeal muscle cell (C elegans) and 1 other cell type or tissue"/>
</dbReference>
<evidence type="ECO:0000313" key="3">
    <source>
        <dbReference type="Proteomes" id="UP000001940"/>
    </source>
</evidence>
<dbReference type="HOGENOM" id="CLU_2075277_0_0_1"/>
<dbReference type="UCSC" id="F18G5.1">
    <property type="organism name" value="c. elegans"/>
</dbReference>
<dbReference type="AGR" id="WB:WBGene00017579"/>
<feature type="region of interest" description="Disordered" evidence="1">
    <location>
        <begin position="57"/>
        <end position="78"/>
    </location>
</feature>
<dbReference type="GeneID" id="184654"/>
<dbReference type="OrthoDB" id="5877068at2759"/>
<dbReference type="RefSeq" id="NP_509560.1">
    <property type="nucleotide sequence ID" value="NM_077159.1"/>
</dbReference>
<proteinExistence type="predicted"/>
<dbReference type="CTD" id="184654"/>
<dbReference type="InParanoid" id="Q19575"/>
<dbReference type="Proteomes" id="UP000001940">
    <property type="component" value="Chromosome X"/>
</dbReference>
<dbReference type="WormBase" id="F18G5.1">
    <property type="protein sequence ID" value="CE04409"/>
    <property type="gene ID" value="WBGene00017579"/>
</dbReference>
<dbReference type="STRING" id="6239.F18G5.1.1"/>
<dbReference type="eggNOG" id="ENOG502T3JY">
    <property type="taxonomic scope" value="Eukaryota"/>
</dbReference>
<keyword evidence="3" id="KW-1185">Reference proteome</keyword>
<feature type="region of interest" description="Disordered" evidence="1">
    <location>
        <begin position="1"/>
        <end position="26"/>
    </location>
</feature>
<evidence type="ECO:0000313" key="4">
    <source>
        <dbReference type="WormBase" id="F18G5.1"/>
    </source>
</evidence>
<dbReference type="AlphaFoldDB" id="Q19575"/>
<reference evidence="2 3" key="1">
    <citation type="journal article" date="1998" name="Science">
        <title>Genome sequence of the nematode C. elegans: a platform for investigating biology.</title>
        <authorList>
            <consortium name="The C. elegans sequencing consortium"/>
            <person name="Sulson J.E."/>
            <person name="Waterston R."/>
        </authorList>
    </citation>
    <scope>NUCLEOTIDE SEQUENCE [LARGE SCALE GENOMIC DNA]</scope>
    <source>
        <strain evidence="2 3">Bristol N2</strain>
    </source>
</reference>
<name>Q19575_CAEEL</name>
<evidence type="ECO:0000313" key="2">
    <source>
        <dbReference type="EMBL" id="CCD61929.1"/>
    </source>
</evidence>
<dbReference type="EMBL" id="BX284606">
    <property type="protein sequence ID" value="CCD61929.1"/>
    <property type="molecule type" value="Genomic_DNA"/>
</dbReference>
<gene>
    <name evidence="2" type="ORF">CELE_F18G5.1</name>
    <name evidence="2 4" type="ORF">F18G5.1</name>
</gene>
<organism evidence="2 3">
    <name type="scientific">Caenorhabditis elegans</name>
    <dbReference type="NCBI Taxonomy" id="6239"/>
    <lineage>
        <taxon>Eukaryota</taxon>
        <taxon>Metazoa</taxon>
        <taxon>Ecdysozoa</taxon>
        <taxon>Nematoda</taxon>
        <taxon>Chromadorea</taxon>
        <taxon>Rhabditida</taxon>
        <taxon>Rhabditina</taxon>
        <taxon>Rhabditomorpha</taxon>
        <taxon>Rhabditoidea</taxon>
        <taxon>Rhabditidae</taxon>
        <taxon>Peloderinae</taxon>
        <taxon>Caenorhabditis</taxon>
    </lineage>
</organism>
<protein>
    <submittedName>
        <fullName evidence="2">Protein TIC 214</fullName>
    </submittedName>
</protein>
<dbReference type="PaxDb" id="6239-F18G5.1"/>
<dbReference type="KEGG" id="cel:CELE_F18G5.1"/>
<sequence length="118" mass="13587">MQAVEHLPKSQANSGKIPLEDLKTDSYNNDIEGTKEVIYLYIQPRRISIYAPKFKYGPNRQYSDDENETLSSDEKETENFSVQNPFVTHQGNIKNANLDNHTEKVIVCEKPEDKDKVI</sequence>